<dbReference type="EMBL" id="BAAALF010000115">
    <property type="protein sequence ID" value="GAA1255570.1"/>
    <property type="molecule type" value="Genomic_DNA"/>
</dbReference>
<dbReference type="InterPro" id="IPR021401">
    <property type="entry name" value="DUF3040"/>
</dbReference>
<name>A0ABP4HC07_9ACTN</name>
<dbReference type="Pfam" id="PF11239">
    <property type="entry name" value="DUF3040"/>
    <property type="match status" value="1"/>
</dbReference>
<reference evidence="2" key="1">
    <citation type="journal article" date="2019" name="Int. J. Syst. Evol. Microbiol.">
        <title>The Global Catalogue of Microorganisms (GCM) 10K type strain sequencing project: providing services to taxonomists for standard genome sequencing and annotation.</title>
        <authorList>
            <consortium name="The Broad Institute Genomics Platform"/>
            <consortium name="The Broad Institute Genome Sequencing Center for Infectious Disease"/>
            <person name="Wu L."/>
            <person name="Ma J."/>
        </authorList>
    </citation>
    <scope>NUCLEOTIDE SEQUENCE [LARGE SCALE GENOMIC DNA]</scope>
    <source>
        <strain evidence="2">JCM 13004</strain>
    </source>
</reference>
<accession>A0ABP4HC07</accession>
<keyword evidence="2" id="KW-1185">Reference proteome</keyword>
<organism evidence="1 2">
    <name type="scientific">Kitasatospora nipponensis</name>
    <dbReference type="NCBI Taxonomy" id="258049"/>
    <lineage>
        <taxon>Bacteria</taxon>
        <taxon>Bacillati</taxon>
        <taxon>Actinomycetota</taxon>
        <taxon>Actinomycetes</taxon>
        <taxon>Kitasatosporales</taxon>
        <taxon>Streptomycetaceae</taxon>
        <taxon>Kitasatospora</taxon>
    </lineage>
</organism>
<dbReference type="RefSeq" id="WP_344444488.1">
    <property type="nucleotide sequence ID" value="NZ_BAAALF010000115.1"/>
</dbReference>
<evidence type="ECO:0000313" key="2">
    <source>
        <dbReference type="Proteomes" id="UP001500037"/>
    </source>
</evidence>
<comment type="caution">
    <text evidence="1">The sequence shown here is derived from an EMBL/GenBank/DDBJ whole genome shotgun (WGS) entry which is preliminary data.</text>
</comment>
<gene>
    <name evidence="1" type="ORF">GCM10009665_52620</name>
</gene>
<evidence type="ECO:0000313" key="1">
    <source>
        <dbReference type="EMBL" id="GAA1255570.1"/>
    </source>
</evidence>
<protein>
    <submittedName>
        <fullName evidence="1">Uncharacterized protein</fullName>
    </submittedName>
</protein>
<sequence length="81" mass="9209">MVLSRQEARESRRIELRLAAEDPALARRFDQWQRSRARVAAAAALAAGRDPGDDPADDPIDGPTRLRRLWRELLRGRIPLP</sequence>
<dbReference type="Proteomes" id="UP001500037">
    <property type="component" value="Unassembled WGS sequence"/>
</dbReference>
<proteinExistence type="predicted"/>